<dbReference type="AlphaFoldDB" id="A0A1C3YAF6"/>
<gene>
    <name evidence="1" type="ORF">GA0061105_11928</name>
</gene>
<dbReference type="Proteomes" id="UP000198723">
    <property type="component" value="Unassembled WGS sequence"/>
</dbReference>
<reference evidence="1 2" key="1">
    <citation type="submission" date="2016-08" db="EMBL/GenBank/DDBJ databases">
        <authorList>
            <person name="Seilhamer J.J."/>
        </authorList>
    </citation>
    <scope>NUCLEOTIDE SEQUENCE [LARGE SCALE GENOMIC DNA]</scope>
    <source>
        <strain evidence="1 2">HBR26</strain>
    </source>
</reference>
<dbReference type="RefSeq" id="WP_077991339.1">
    <property type="nucleotide sequence ID" value="NZ_FMAJ01000019.1"/>
</dbReference>
<sequence length="183" mass="20429">MSERIAILGWGSLLWDGRPDFDNWHGPWQFDGPVLKIEFSRISSSRLGALTLVLDPMNGSDNQVAYCQSLRSDLSEAVEDLRIREGTSLANIGYIHRDGRTRSRDDGSGSIINAWAVTRAFDAVVWTNLQSNFTQKTGKPFSISAAAEHIRSISEDGRRATLEYVAKAPDFIDTPFRRYCATS</sequence>
<evidence type="ECO:0000313" key="1">
    <source>
        <dbReference type="EMBL" id="SCB61512.1"/>
    </source>
</evidence>
<organism evidence="1 2">
    <name type="scientific">Rhizobium aethiopicum</name>
    <dbReference type="NCBI Taxonomy" id="1138170"/>
    <lineage>
        <taxon>Bacteria</taxon>
        <taxon>Pseudomonadati</taxon>
        <taxon>Pseudomonadota</taxon>
        <taxon>Alphaproteobacteria</taxon>
        <taxon>Hyphomicrobiales</taxon>
        <taxon>Rhizobiaceae</taxon>
        <taxon>Rhizobium/Agrobacterium group</taxon>
        <taxon>Rhizobium</taxon>
    </lineage>
</organism>
<evidence type="ECO:0000313" key="2">
    <source>
        <dbReference type="Proteomes" id="UP000198723"/>
    </source>
</evidence>
<proteinExistence type="predicted"/>
<dbReference type="EMBL" id="FMAJ01000019">
    <property type="protein sequence ID" value="SCB61512.1"/>
    <property type="molecule type" value="Genomic_DNA"/>
</dbReference>
<name>A0A1C3YAF6_9HYPH</name>
<accession>A0A1C3YAF6</accession>
<dbReference type="STRING" id="1138170.GA0061105_11928"/>
<protein>
    <submittedName>
        <fullName evidence="1">Uncharacterized protein</fullName>
    </submittedName>
</protein>